<evidence type="ECO:0000313" key="6">
    <source>
        <dbReference type="EMBL" id="RHN07943.1"/>
    </source>
</evidence>
<sequence length="234" mass="26763">MKAVLLAAGLGTRLRPITNKVPKCMVPVNGMPIIEKQILNLVENGIKDIYVVAGYKCEVLKAFLRKNYPFVHVIENEVYDTTNNMFSLYMTMDFVRDSEFLLMNSDVFHDANIETGLINSNEVNMVACEHGRYIEESMKITVDNETVAHISKQINPEEAYATSIDVYKIGVEAGNILFDMCIDIIEKQGNRNSWTEVALDQIFSKIEFYPYNIEGRWFEIDNHKDLAAAEELFK</sequence>
<reference evidence="8 9" key="1">
    <citation type="submission" date="2018-08" db="EMBL/GenBank/DDBJ databases">
        <title>A genome reference for cultivated species of the human gut microbiota.</title>
        <authorList>
            <person name="Zou Y."/>
            <person name="Xue W."/>
            <person name="Luo G."/>
        </authorList>
    </citation>
    <scope>NUCLEOTIDE SEQUENCE [LARGE SCALE GENOMIC DNA]</scope>
    <source>
        <strain evidence="4 8">AF19-10AC</strain>
        <strain evidence="6 10">AF31-23</strain>
        <strain evidence="5 9">AF36-16BH</strain>
    </source>
</reference>
<dbReference type="CDD" id="cd02523">
    <property type="entry name" value="PC_cytidylyltransferase"/>
    <property type="match status" value="1"/>
</dbReference>
<evidence type="ECO:0000313" key="9">
    <source>
        <dbReference type="Proteomes" id="UP000285013"/>
    </source>
</evidence>
<dbReference type="Proteomes" id="UP000284772">
    <property type="component" value="Unassembled WGS sequence"/>
</dbReference>
<evidence type="ECO:0000313" key="11">
    <source>
        <dbReference type="Proteomes" id="UP000291191"/>
    </source>
</evidence>
<evidence type="ECO:0000256" key="2">
    <source>
        <dbReference type="ARBA" id="ARBA00022695"/>
    </source>
</evidence>
<comment type="caution">
    <text evidence="5">The sequence shown here is derived from an EMBL/GenBank/DDBJ whole genome shotgun (WGS) entry which is preliminary data.</text>
</comment>
<keyword evidence="2 5" id="KW-0548">Nucleotidyltransferase</keyword>
<dbReference type="Gene3D" id="3.90.550.10">
    <property type="entry name" value="Spore Coat Polysaccharide Biosynthesis Protein SpsA, Chain A"/>
    <property type="match status" value="1"/>
</dbReference>
<dbReference type="Pfam" id="PF00483">
    <property type="entry name" value="NTP_transferase"/>
    <property type="match status" value="1"/>
</dbReference>
<dbReference type="EMBL" id="QRQM01000007">
    <property type="protein sequence ID" value="RHN07943.1"/>
    <property type="molecule type" value="Genomic_DNA"/>
</dbReference>
<accession>A0A415NEF9</accession>
<organism evidence="5 9">
    <name type="scientific">Bacteroides intestinalis</name>
    <dbReference type="NCBI Taxonomy" id="329854"/>
    <lineage>
        <taxon>Bacteria</taxon>
        <taxon>Pseudomonadati</taxon>
        <taxon>Bacteroidota</taxon>
        <taxon>Bacteroidia</taxon>
        <taxon>Bacteroidales</taxon>
        <taxon>Bacteroidaceae</taxon>
        <taxon>Bacteroides</taxon>
    </lineage>
</organism>
<evidence type="ECO:0000313" key="4">
    <source>
        <dbReference type="EMBL" id="RGT53148.1"/>
    </source>
</evidence>
<proteinExistence type="predicted"/>
<dbReference type="PANTHER" id="PTHR43584">
    <property type="entry name" value="NUCLEOTIDYL TRANSFERASE"/>
    <property type="match status" value="1"/>
</dbReference>
<dbReference type="InterPro" id="IPR029044">
    <property type="entry name" value="Nucleotide-diphossugar_trans"/>
</dbReference>
<dbReference type="OrthoDB" id="9813880at2"/>
<dbReference type="SUPFAM" id="SSF53448">
    <property type="entry name" value="Nucleotide-diphospho-sugar transferases"/>
    <property type="match status" value="1"/>
</dbReference>
<name>A0A415NEF9_9BACE</name>
<feature type="domain" description="Nucleotidyl transferase" evidence="3">
    <location>
        <begin position="2"/>
        <end position="117"/>
    </location>
</feature>
<reference evidence="7 11" key="2">
    <citation type="journal article" date="2019" name="Science, e1252229">
        <title>Invertible promoters mediate bacterial phase variation, antibiotic resistance, and host adaptation in the gut.</title>
        <authorList>
            <person name="Jiang X."/>
            <person name="Hall A.B."/>
            <person name="Arthur T.D."/>
            <person name="Plichta D.R."/>
            <person name="Covington C.T."/>
            <person name="Poyet M."/>
            <person name="Crothers J."/>
            <person name="Moses P.L."/>
            <person name="Tolonen A.C."/>
            <person name="Vlamakis H."/>
            <person name="Alm E.J."/>
            <person name="Xavier R.J."/>
        </authorList>
    </citation>
    <scope>NUCLEOTIDE SEQUENCE [LARGE SCALE GENOMIC DNA]</scope>
    <source>
        <strain evidence="11">bf_0095</strain>
        <strain evidence="7">Bf_0095</strain>
    </source>
</reference>
<protein>
    <submittedName>
        <fullName evidence="5">Phosphocholine cytidylyltransferase family protein</fullName>
    </submittedName>
</protein>
<evidence type="ECO:0000259" key="3">
    <source>
        <dbReference type="Pfam" id="PF00483"/>
    </source>
</evidence>
<dbReference type="InterPro" id="IPR005835">
    <property type="entry name" value="NTP_transferase_dom"/>
</dbReference>
<gene>
    <name evidence="4" type="ORF">DWX27_09290</name>
    <name evidence="6" type="ORF">DWZ32_07705</name>
    <name evidence="5" type="ORF">DWZ95_03325</name>
    <name evidence="7" type="ORF">EAJ06_16665</name>
</gene>
<dbReference type="Proteomes" id="UP000286003">
    <property type="component" value="Unassembled WGS sequence"/>
</dbReference>
<evidence type="ECO:0000313" key="8">
    <source>
        <dbReference type="Proteomes" id="UP000284772"/>
    </source>
</evidence>
<evidence type="ECO:0000313" key="7">
    <source>
        <dbReference type="EMBL" id="RYT78755.1"/>
    </source>
</evidence>
<dbReference type="EMBL" id="RCXO01000023">
    <property type="protein sequence ID" value="RYT78755.1"/>
    <property type="molecule type" value="Genomic_DNA"/>
</dbReference>
<dbReference type="GO" id="GO:0016779">
    <property type="term" value="F:nucleotidyltransferase activity"/>
    <property type="evidence" value="ECO:0007669"/>
    <property type="project" value="UniProtKB-KW"/>
</dbReference>
<dbReference type="Proteomes" id="UP000285013">
    <property type="component" value="Unassembled WGS sequence"/>
</dbReference>
<dbReference type="InterPro" id="IPR050065">
    <property type="entry name" value="GlmU-like"/>
</dbReference>
<dbReference type="PANTHER" id="PTHR43584:SF5">
    <property type="entry name" value="PROTEIN LICC"/>
    <property type="match status" value="1"/>
</dbReference>
<evidence type="ECO:0000313" key="5">
    <source>
        <dbReference type="EMBL" id="RHL95862.1"/>
    </source>
</evidence>
<dbReference type="Proteomes" id="UP000291191">
    <property type="component" value="Unassembled WGS sequence"/>
</dbReference>
<dbReference type="RefSeq" id="WP_115503252.1">
    <property type="nucleotide sequence ID" value="NZ_CABMMK010000006.1"/>
</dbReference>
<dbReference type="EMBL" id="QRPE01000002">
    <property type="protein sequence ID" value="RHL95862.1"/>
    <property type="molecule type" value="Genomic_DNA"/>
</dbReference>
<keyword evidence="11" id="KW-1185">Reference proteome</keyword>
<evidence type="ECO:0000256" key="1">
    <source>
        <dbReference type="ARBA" id="ARBA00022679"/>
    </source>
</evidence>
<dbReference type="EMBL" id="QRWT01000007">
    <property type="protein sequence ID" value="RGT53148.1"/>
    <property type="molecule type" value="Genomic_DNA"/>
</dbReference>
<evidence type="ECO:0000313" key="10">
    <source>
        <dbReference type="Proteomes" id="UP000286003"/>
    </source>
</evidence>
<dbReference type="AlphaFoldDB" id="A0A415NEF9"/>
<keyword evidence="1 5" id="KW-0808">Transferase</keyword>